<reference evidence="2" key="1">
    <citation type="journal article" date="2022" name="Front. Microbiol.">
        <title>New perspectives on an old grouping: The genomic and phenotypic variability of Oxalobacter formigenes and the implications for calcium oxalate stone prevention.</title>
        <authorList>
            <person name="Chmiel J.A."/>
            <person name="Carr C."/>
            <person name="Stuivenberg G.A."/>
            <person name="Venema R."/>
            <person name="Chanyi R.M."/>
            <person name="Al K.F."/>
            <person name="Giguere D."/>
            <person name="Say H."/>
            <person name="Akouris P.P."/>
            <person name="Dominguez Romero S.A."/>
            <person name="Kwong A."/>
            <person name="Tai V."/>
            <person name="Koval S.F."/>
            <person name="Razvi H."/>
            <person name="Bjazevic J."/>
            <person name="Burton J.P."/>
        </authorList>
    </citation>
    <scope>NUCLEOTIDE SEQUENCE</scope>
    <source>
        <strain evidence="2">OxK</strain>
    </source>
</reference>
<dbReference type="AlphaFoldDB" id="A0A9E9LC62"/>
<keyword evidence="1" id="KW-0997">Cell inner membrane</keyword>
<organism evidence="2">
    <name type="scientific">Oxalobacter aliiformigenes</name>
    <dbReference type="NCBI Taxonomy" id="2946593"/>
    <lineage>
        <taxon>Bacteria</taxon>
        <taxon>Pseudomonadati</taxon>
        <taxon>Pseudomonadota</taxon>
        <taxon>Betaproteobacteria</taxon>
        <taxon>Burkholderiales</taxon>
        <taxon>Oxalobacteraceae</taxon>
        <taxon>Oxalobacter</taxon>
    </lineage>
</organism>
<evidence type="ECO:0000313" key="2">
    <source>
        <dbReference type="EMBL" id="WAV91443.1"/>
    </source>
</evidence>
<name>A0A9E9LC62_9BURK</name>
<feature type="transmembrane region" description="Helical" evidence="1">
    <location>
        <begin position="168"/>
        <end position="186"/>
    </location>
</feature>
<dbReference type="RefSeq" id="WP_269283712.1">
    <property type="nucleotide sequence ID" value="NZ_CP098251.1"/>
</dbReference>
<feature type="transmembrane region" description="Helical" evidence="1">
    <location>
        <begin position="280"/>
        <end position="299"/>
    </location>
</feature>
<dbReference type="InterPro" id="IPR003453">
    <property type="entry name" value="ABC_MlaE_roteobac"/>
</dbReference>
<dbReference type="PANTHER" id="PTHR30188:SF3">
    <property type="entry name" value="ABC TRANSPORTER PERMEASE"/>
    <property type="match status" value="1"/>
</dbReference>
<dbReference type="InterPro" id="IPR030802">
    <property type="entry name" value="Permease_MalE"/>
</dbReference>
<proteinExistence type="inferred from homology"/>
<accession>A0A9E9LC62</accession>
<dbReference type="NCBIfam" id="TIGR00056">
    <property type="entry name" value="MlaE family lipid ABC transporter permease subunit"/>
    <property type="match status" value="1"/>
</dbReference>
<comment type="subcellular location">
    <subcellularLocation>
        <location evidence="1">Cell inner membrane</location>
        <topology evidence="1">Multi-pass membrane protein</topology>
    </subcellularLocation>
</comment>
<keyword evidence="1" id="KW-1003">Cell membrane</keyword>
<feature type="transmembrane region" description="Helical" evidence="1">
    <location>
        <begin position="311"/>
        <end position="334"/>
    </location>
</feature>
<dbReference type="GO" id="GO:0005548">
    <property type="term" value="F:phospholipid transporter activity"/>
    <property type="evidence" value="ECO:0007669"/>
    <property type="project" value="TreeGrafter"/>
</dbReference>
<keyword evidence="1" id="KW-0472">Membrane</keyword>
<evidence type="ECO:0000256" key="1">
    <source>
        <dbReference type="RuleBase" id="RU362044"/>
    </source>
</evidence>
<comment type="similarity">
    <text evidence="1">Belongs to the MlaE permease family.</text>
</comment>
<sequence length="374" mass="40662">MSNDKDQIPRLDIIDANSVVARGRWRVESLAVSGNIARIQSTIRSFKEKNAVKWDLSQILELDYIGAQLLWDNWNKSRPQELVVTVEQNKLFSRLECAGSLKLPETKPPHWYFFEKIRKFPHTAAEHFSGTVGLVGQLMIDLLRFAKAPHKGPWTEISANIYHAGAQALSITAIVGFLIGVVLSYLSAQQLHVFGGDAFLVNLLGMSVIRELGPLLAAILVAGRSGSAMTAQLGVMRVTEELSAMQVMGMSHGFRLIMPKVIALSIVMPLLIIWTDMLALLGGMLAGSFEIGLSIPYFLSALPNAVPIANLWIGIGKGFVFGILIALIACYYGMKIKPNTESLGQGTTSSVVTSITIVILADAIFAVVLQGVGF</sequence>
<dbReference type="Proteomes" id="UP001164819">
    <property type="component" value="Chromosome"/>
</dbReference>
<keyword evidence="1" id="KW-0812">Transmembrane</keyword>
<dbReference type="GO" id="GO:0043190">
    <property type="term" value="C:ATP-binding cassette (ABC) transporter complex"/>
    <property type="evidence" value="ECO:0007669"/>
    <property type="project" value="InterPro"/>
</dbReference>
<protein>
    <submittedName>
        <fullName evidence="2">ABC transporter permease</fullName>
    </submittedName>
</protein>
<keyword evidence="1" id="KW-1133">Transmembrane helix</keyword>
<feature type="transmembrane region" description="Helical" evidence="1">
    <location>
        <begin position="256"/>
        <end position="274"/>
    </location>
</feature>
<gene>
    <name evidence="2" type="ORF">NB646_01360</name>
</gene>
<dbReference type="PANTHER" id="PTHR30188">
    <property type="entry name" value="ABC TRANSPORTER PERMEASE PROTEIN-RELATED"/>
    <property type="match status" value="1"/>
</dbReference>
<dbReference type="Pfam" id="PF02405">
    <property type="entry name" value="MlaE"/>
    <property type="match status" value="1"/>
</dbReference>
<feature type="transmembrane region" description="Helical" evidence="1">
    <location>
        <begin position="346"/>
        <end position="369"/>
    </location>
</feature>
<dbReference type="EMBL" id="CP098251">
    <property type="protein sequence ID" value="WAV91443.1"/>
    <property type="molecule type" value="Genomic_DNA"/>
</dbReference>